<feature type="signal peptide" evidence="2">
    <location>
        <begin position="1"/>
        <end position="24"/>
    </location>
</feature>
<reference evidence="3" key="1">
    <citation type="submission" date="2022-09" db="EMBL/GenBank/DDBJ databases">
        <title>Novel Mycoplasma species identified in domestic and wild animals.</title>
        <authorList>
            <person name="Volokhov D.V."/>
            <person name="Furtak V.A."/>
            <person name="Zagorodnyaya T.A."/>
        </authorList>
    </citation>
    <scope>NUCLEOTIDE SEQUENCE</scope>
    <source>
        <strain evidence="3">Oakley</strain>
    </source>
</reference>
<evidence type="ECO:0000313" key="3">
    <source>
        <dbReference type="EMBL" id="MCV2232104.1"/>
    </source>
</evidence>
<feature type="chain" id="PRO_5047254785" evidence="2">
    <location>
        <begin position="25"/>
        <end position="369"/>
    </location>
</feature>
<name>A0ABT2Y5T1_9MOLU</name>
<keyword evidence="2" id="KW-0732">Signal</keyword>
<evidence type="ECO:0000256" key="1">
    <source>
        <dbReference type="SAM" id="MobiDB-lite"/>
    </source>
</evidence>
<protein>
    <submittedName>
        <fullName evidence="3">Uncharacterized protein</fullName>
    </submittedName>
</protein>
<comment type="caution">
    <text evidence="3">The sequence shown here is derived from an EMBL/GenBank/DDBJ whole genome shotgun (WGS) entry which is preliminary data.</text>
</comment>
<organism evidence="3 4">
    <name type="scientific">Paracholeplasma manati</name>
    <dbReference type="NCBI Taxonomy" id="591373"/>
    <lineage>
        <taxon>Bacteria</taxon>
        <taxon>Bacillati</taxon>
        <taxon>Mycoplasmatota</taxon>
        <taxon>Mollicutes</taxon>
        <taxon>Acholeplasmatales</taxon>
        <taxon>Acholeplasmataceae</taxon>
        <taxon>Paracholeplasma</taxon>
    </lineage>
</organism>
<keyword evidence="4" id="KW-1185">Reference proteome</keyword>
<evidence type="ECO:0000256" key="2">
    <source>
        <dbReference type="SAM" id="SignalP"/>
    </source>
</evidence>
<gene>
    <name evidence="3" type="ORF">N7548_04600</name>
</gene>
<dbReference type="EMBL" id="JAOVQM010000003">
    <property type="protein sequence ID" value="MCV2232104.1"/>
    <property type="molecule type" value="Genomic_DNA"/>
</dbReference>
<dbReference type="PROSITE" id="PS51257">
    <property type="entry name" value="PROKAR_LIPOPROTEIN"/>
    <property type="match status" value="1"/>
</dbReference>
<accession>A0ABT2Y5T1</accession>
<sequence length="369" mass="41886">MKKTILMAVMFFFLLAGLVGCNLAQQTITYSENDVYALSMVSMGDVLAQAQVSQTSTTMETTDEPVVDEPVVDPVTDTDPVLEKYLLMVETFLNSSAPLQVINQASDRVEYAFMSVYQAKDALGQTVEYTVYYNEVEIAPVTEPETEDETDDTSDETAALVERQARGGDRNHDHDDLFDDEDGDEITTELEGLLIVNGIEYTLLGRQEVEGDETEYKFIALIDELNFIRISYKTEDSEQKFNFVQMTDGVIINRTSIKVENEDGESKVMLKYQTDTLEARYTFKYADNEDYDLFIQYEIDQDGEEIERGMIKITINVDELTGETTYTYQIVGERHGHGFGKDDEIERGHHGHGNDDEQGNDKGHQDDRR</sequence>
<feature type="region of interest" description="Disordered" evidence="1">
    <location>
        <begin position="335"/>
        <end position="369"/>
    </location>
</feature>
<dbReference type="Proteomes" id="UP001177160">
    <property type="component" value="Unassembled WGS sequence"/>
</dbReference>
<proteinExistence type="predicted"/>
<evidence type="ECO:0000313" key="4">
    <source>
        <dbReference type="Proteomes" id="UP001177160"/>
    </source>
</evidence>
<dbReference type="RefSeq" id="WP_263608273.1">
    <property type="nucleotide sequence ID" value="NZ_JAOVQM010000003.1"/>
</dbReference>